<gene>
    <name evidence="4" type="ORF">SMAR0320_LOCUS14852</name>
</gene>
<proteinExistence type="predicted"/>
<feature type="compositionally biased region" description="Basic residues" evidence="1">
    <location>
        <begin position="138"/>
        <end position="150"/>
    </location>
</feature>
<feature type="transmembrane region" description="Helical" evidence="2">
    <location>
        <begin position="437"/>
        <end position="456"/>
    </location>
</feature>
<feature type="transmembrane region" description="Helical" evidence="2">
    <location>
        <begin position="356"/>
        <end position="381"/>
    </location>
</feature>
<feature type="region of interest" description="Disordered" evidence="1">
    <location>
        <begin position="120"/>
        <end position="168"/>
    </location>
</feature>
<keyword evidence="2" id="KW-0812">Transmembrane</keyword>
<evidence type="ECO:0000256" key="2">
    <source>
        <dbReference type="SAM" id="Phobius"/>
    </source>
</evidence>
<dbReference type="GO" id="GO:0080120">
    <property type="term" value="P:CAAX-box protein maturation"/>
    <property type="evidence" value="ECO:0007669"/>
    <property type="project" value="UniProtKB-ARBA"/>
</dbReference>
<feature type="transmembrane region" description="Helical" evidence="2">
    <location>
        <begin position="238"/>
        <end position="259"/>
    </location>
</feature>
<evidence type="ECO:0000313" key="4">
    <source>
        <dbReference type="EMBL" id="CAD9614074.1"/>
    </source>
</evidence>
<organism evidence="4">
    <name type="scientific">Skeletonema marinoi</name>
    <dbReference type="NCBI Taxonomy" id="267567"/>
    <lineage>
        <taxon>Eukaryota</taxon>
        <taxon>Sar</taxon>
        <taxon>Stramenopiles</taxon>
        <taxon>Ochrophyta</taxon>
        <taxon>Bacillariophyta</taxon>
        <taxon>Coscinodiscophyceae</taxon>
        <taxon>Thalassiosirophycidae</taxon>
        <taxon>Thalassiosirales</taxon>
        <taxon>Skeletonemataceae</taxon>
        <taxon>Skeletonema</taxon>
        <taxon>Skeletonema marinoi-dohrnii complex</taxon>
    </lineage>
</organism>
<protein>
    <recommendedName>
        <fullName evidence="3">CAAX prenyl protease 2/Lysostaphin resistance protein A-like domain-containing protein</fullName>
    </recommendedName>
</protein>
<name>A0A7S2LSW2_9STRA</name>
<accession>A0A7S2LSW2</accession>
<reference evidence="4" key="1">
    <citation type="submission" date="2021-01" db="EMBL/GenBank/DDBJ databases">
        <authorList>
            <person name="Corre E."/>
            <person name="Pelletier E."/>
            <person name="Niang G."/>
            <person name="Scheremetjew M."/>
            <person name="Finn R."/>
            <person name="Kale V."/>
            <person name="Holt S."/>
            <person name="Cochrane G."/>
            <person name="Meng A."/>
            <person name="Brown T."/>
            <person name="Cohen L."/>
        </authorList>
    </citation>
    <scope>NUCLEOTIDE SEQUENCE</scope>
    <source>
        <strain evidence="4">SM1012Den-03</strain>
    </source>
</reference>
<evidence type="ECO:0000256" key="1">
    <source>
        <dbReference type="SAM" id="MobiDB-lite"/>
    </source>
</evidence>
<sequence>MPTKTEWVVAIILPLHVTFLAWYMLSSSESDNITPSYLKLWCFYFVLDATYGHLFHTLLLVPARWIARLLPGALVPSSDEEIKLVEQEESSNDTSLEWPSADAIAKLPSDWVVSMDTPDKEEKIAGDGDEGSNNAPKLIKKKRSKSKNNKKPNSSQQCNNTLSDQKPPAATKNIAQQPYYLNHVRGSTRIRQASQRIGAAMGSILASYMICHLSASKITLVDVGLTLPSSYILVVQDLAWGFSIGSSIVSIIFIMEVWLGWIKIVGFFKTVVPNESFAINFLWDVLFHAGVSINEEVMLRGWMFTLGCRGILAMALDWFEDSSNAATFSNIASIILQSSLFSFLHLHSPGSSYVSLLNLFLGGIAASINVMVAGGSLWLGIGWHFGWNVFMGHVLGRSTSGIPMSCACTDILPRPKSSHKKCVENYHGGTFGPEQGVLAPLAYVIGIILVICVCGFDEMIVWRDGLVSSLTDSP</sequence>
<dbReference type="GO" id="GO:0004175">
    <property type="term" value="F:endopeptidase activity"/>
    <property type="evidence" value="ECO:0007669"/>
    <property type="project" value="UniProtKB-ARBA"/>
</dbReference>
<dbReference type="AlphaFoldDB" id="A0A7S2LSW2"/>
<feature type="transmembrane region" description="Helical" evidence="2">
    <location>
        <begin position="37"/>
        <end position="61"/>
    </location>
</feature>
<evidence type="ECO:0000259" key="3">
    <source>
        <dbReference type="Pfam" id="PF02517"/>
    </source>
</evidence>
<dbReference type="PANTHER" id="PTHR39430">
    <property type="entry name" value="MEMBRANE-ASSOCIATED PROTEASE-RELATED"/>
    <property type="match status" value="1"/>
</dbReference>
<feature type="transmembrane region" description="Helical" evidence="2">
    <location>
        <begin position="197"/>
        <end position="218"/>
    </location>
</feature>
<dbReference type="InterPro" id="IPR003675">
    <property type="entry name" value="Rce1/LyrA-like_dom"/>
</dbReference>
<dbReference type="Pfam" id="PF02517">
    <property type="entry name" value="Rce1-like"/>
    <property type="match status" value="1"/>
</dbReference>
<feature type="transmembrane region" description="Helical" evidence="2">
    <location>
        <begin position="7"/>
        <end position="25"/>
    </location>
</feature>
<feature type="domain" description="CAAX prenyl protease 2/Lysostaphin resistance protein A-like" evidence="3">
    <location>
        <begin position="285"/>
        <end position="390"/>
    </location>
</feature>
<keyword evidence="2" id="KW-0472">Membrane</keyword>
<keyword evidence="2" id="KW-1133">Transmembrane helix</keyword>
<dbReference type="EMBL" id="HBGZ01020667">
    <property type="protein sequence ID" value="CAD9614074.1"/>
    <property type="molecule type" value="Transcribed_RNA"/>
</dbReference>
<dbReference type="PANTHER" id="PTHR39430:SF1">
    <property type="entry name" value="PROTEASE"/>
    <property type="match status" value="1"/>
</dbReference>